<dbReference type="AlphaFoldDB" id="A0A1J7I3Y3"/>
<protein>
    <submittedName>
        <fullName evidence="1">Uncharacterized protein</fullName>
    </submittedName>
</protein>
<evidence type="ECO:0000313" key="1">
    <source>
        <dbReference type="EMBL" id="OIW22343.1"/>
    </source>
</evidence>
<proteinExistence type="predicted"/>
<gene>
    <name evidence="1" type="ORF">CONLIGDRAFT_638422</name>
</gene>
<keyword evidence="2" id="KW-1185">Reference proteome</keyword>
<dbReference type="InParanoid" id="A0A1J7I3Y3"/>
<dbReference type="EMBL" id="KV875120">
    <property type="protein sequence ID" value="OIW22343.1"/>
    <property type="molecule type" value="Genomic_DNA"/>
</dbReference>
<accession>A0A1J7I3Y3</accession>
<name>A0A1J7I3Y3_9PEZI</name>
<sequence>MATDNMSTADAIARIIDLFRRRTFSKRGVVNIASLNDALRQASGDEALAYDGAGDGRDGPELVVQVKTRGLEEYPPPVPISTGTRVPSTNETRVLSMDEIRGAIAKSAASFQEIVSSTELCACVVNAFHELSDQDIWDIQLIGMGDNSTRRTMQLLQPQSAVQYIIGRIVPTTQDVDRFDRMLNGRMDNFGCILEQGCYKIRDGDGVLYAELICLLAVLAGKTEYVPQYVGLQRHVCRVRVMLEFADAADIHPPGICCHRHPRYAGPHRVCVASKR</sequence>
<reference evidence="1 2" key="1">
    <citation type="submission" date="2016-10" db="EMBL/GenBank/DDBJ databases">
        <title>Draft genome sequence of Coniochaeta ligniaria NRRL30616, a lignocellulolytic fungus for bioabatement of inhibitors in plant biomass hydrolysates.</title>
        <authorList>
            <consortium name="DOE Joint Genome Institute"/>
            <person name="Jimenez D.J."/>
            <person name="Hector R.E."/>
            <person name="Riley R."/>
            <person name="Sun H."/>
            <person name="Grigoriev I.V."/>
            <person name="Van Elsas J.D."/>
            <person name="Nichols N.N."/>
        </authorList>
    </citation>
    <scope>NUCLEOTIDE SEQUENCE [LARGE SCALE GENOMIC DNA]</scope>
    <source>
        <strain evidence="1 2">NRRL 30616</strain>
    </source>
</reference>
<organism evidence="1 2">
    <name type="scientific">Coniochaeta ligniaria NRRL 30616</name>
    <dbReference type="NCBI Taxonomy" id="1408157"/>
    <lineage>
        <taxon>Eukaryota</taxon>
        <taxon>Fungi</taxon>
        <taxon>Dikarya</taxon>
        <taxon>Ascomycota</taxon>
        <taxon>Pezizomycotina</taxon>
        <taxon>Sordariomycetes</taxon>
        <taxon>Sordariomycetidae</taxon>
        <taxon>Coniochaetales</taxon>
        <taxon>Coniochaetaceae</taxon>
        <taxon>Coniochaeta</taxon>
    </lineage>
</organism>
<dbReference type="Proteomes" id="UP000182658">
    <property type="component" value="Unassembled WGS sequence"/>
</dbReference>
<evidence type="ECO:0000313" key="2">
    <source>
        <dbReference type="Proteomes" id="UP000182658"/>
    </source>
</evidence>